<evidence type="ECO:0000313" key="7">
    <source>
        <dbReference type="Proteomes" id="UP000660265"/>
    </source>
</evidence>
<dbReference type="PROSITE" id="PS50931">
    <property type="entry name" value="HTH_LYSR"/>
    <property type="match status" value="1"/>
</dbReference>
<keyword evidence="2" id="KW-0805">Transcription regulation</keyword>
<dbReference type="Gene3D" id="1.10.10.10">
    <property type="entry name" value="Winged helix-like DNA-binding domain superfamily/Winged helix DNA-binding domain"/>
    <property type="match status" value="1"/>
</dbReference>
<evidence type="ECO:0000256" key="4">
    <source>
        <dbReference type="ARBA" id="ARBA00023163"/>
    </source>
</evidence>
<dbReference type="RefSeq" id="WP_189111289.1">
    <property type="nucleotide sequence ID" value="NZ_BMMV01000031.1"/>
</dbReference>
<reference evidence="7" key="1">
    <citation type="journal article" date="2019" name="Int. J. Syst. Evol. Microbiol.">
        <title>The Global Catalogue of Microorganisms (GCM) 10K type strain sequencing project: providing services to taxonomists for standard genome sequencing and annotation.</title>
        <authorList>
            <consortium name="The Broad Institute Genomics Platform"/>
            <consortium name="The Broad Institute Genome Sequencing Center for Infectious Disease"/>
            <person name="Wu L."/>
            <person name="Ma J."/>
        </authorList>
    </citation>
    <scope>NUCLEOTIDE SEQUENCE [LARGE SCALE GENOMIC DNA]</scope>
    <source>
        <strain evidence="7">CGMCC 4.7275</strain>
    </source>
</reference>
<dbReference type="PANTHER" id="PTHR30346">
    <property type="entry name" value="TRANSCRIPTIONAL DUAL REGULATOR HCAR-RELATED"/>
    <property type="match status" value="1"/>
</dbReference>
<dbReference type="CDD" id="cd05466">
    <property type="entry name" value="PBP2_LTTR_substrate"/>
    <property type="match status" value="1"/>
</dbReference>
<proteinExistence type="inferred from homology"/>
<accession>A0ABQ2EUA1</accession>
<dbReference type="InterPro" id="IPR036390">
    <property type="entry name" value="WH_DNA-bd_sf"/>
</dbReference>
<name>A0ABQ2EUA1_9ACTN</name>
<dbReference type="PRINTS" id="PR00039">
    <property type="entry name" value="HTHLYSR"/>
</dbReference>
<dbReference type="EMBL" id="BMMV01000031">
    <property type="protein sequence ID" value="GGK25032.1"/>
    <property type="molecule type" value="Genomic_DNA"/>
</dbReference>
<dbReference type="Proteomes" id="UP000660265">
    <property type="component" value="Unassembled WGS sequence"/>
</dbReference>
<comment type="caution">
    <text evidence="6">The sequence shown here is derived from an EMBL/GenBank/DDBJ whole genome shotgun (WGS) entry which is preliminary data.</text>
</comment>
<feature type="domain" description="HTH lysR-type" evidence="5">
    <location>
        <begin position="1"/>
        <end position="60"/>
    </location>
</feature>
<dbReference type="Pfam" id="PF00126">
    <property type="entry name" value="HTH_1"/>
    <property type="match status" value="1"/>
</dbReference>
<organism evidence="6 7">
    <name type="scientific">Streptomyces camponoticapitis</name>
    <dbReference type="NCBI Taxonomy" id="1616125"/>
    <lineage>
        <taxon>Bacteria</taxon>
        <taxon>Bacillati</taxon>
        <taxon>Actinomycetota</taxon>
        <taxon>Actinomycetes</taxon>
        <taxon>Kitasatosporales</taxon>
        <taxon>Streptomycetaceae</taxon>
        <taxon>Streptomyces</taxon>
    </lineage>
</organism>
<dbReference type="SUPFAM" id="SSF53850">
    <property type="entry name" value="Periplasmic binding protein-like II"/>
    <property type="match status" value="1"/>
</dbReference>
<dbReference type="InterPro" id="IPR000847">
    <property type="entry name" value="LysR_HTH_N"/>
</dbReference>
<evidence type="ECO:0000256" key="1">
    <source>
        <dbReference type="ARBA" id="ARBA00009437"/>
    </source>
</evidence>
<gene>
    <name evidence="6" type="ORF">GCM10011583_66350</name>
</gene>
<dbReference type="Gene3D" id="3.40.190.10">
    <property type="entry name" value="Periplasmic binding protein-like II"/>
    <property type="match status" value="2"/>
</dbReference>
<dbReference type="Pfam" id="PF03466">
    <property type="entry name" value="LysR_substrate"/>
    <property type="match status" value="1"/>
</dbReference>
<keyword evidence="3" id="KW-0238">DNA-binding</keyword>
<keyword evidence="4" id="KW-0804">Transcription</keyword>
<dbReference type="SUPFAM" id="SSF46785">
    <property type="entry name" value="Winged helix' DNA-binding domain"/>
    <property type="match status" value="1"/>
</dbReference>
<keyword evidence="7" id="KW-1185">Reference proteome</keyword>
<comment type="similarity">
    <text evidence="1">Belongs to the LysR transcriptional regulatory family.</text>
</comment>
<protein>
    <submittedName>
        <fullName evidence="6">LysR family transcriptional regulator</fullName>
    </submittedName>
</protein>
<evidence type="ECO:0000313" key="6">
    <source>
        <dbReference type="EMBL" id="GGK25032.1"/>
    </source>
</evidence>
<sequence>MNVSLRQLEYFVAIMDEGSFSRAAELLHVTQPGLSHQFQALERALGVRLIERTPRRPRLTPAGRAVMPHARAALAAGARVESTAHRVVAEVEAELYVATMYSHSVGIFPDALRSWRLTHSGIRVRLFEHRRSATMTAAMVDGQADIAIGPRPDHWDGYVRSLGFERFTVVTAEDDPVAAGRHTISLVELADREWVHFTPDSGLSDILDAACARAGFTPAVSIRTEQASSALRLAAAGMGPALVPENNLPPHFTGRTAFPVPPVDREITAYSRTPPDDLGEAFVTAIANRLLAVP</sequence>
<dbReference type="PANTHER" id="PTHR30346:SF28">
    <property type="entry name" value="HTH-TYPE TRANSCRIPTIONAL REGULATOR CYNR"/>
    <property type="match status" value="1"/>
</dbReference>
<evidence type="ECO:0000259" key="5">
    <source>
        <dbReference type="PROSITE" id="PS50931"/>
    </source>
</evidence>
<dbReference type="InterPro" id="IPR005119">
    <property type="entry name" value="LysR_subst-bd"/>
</dbReference>
<evidence type="ECO:0000256" key="2">
    <source>
        <dbReference type="ARBA" id="ARBA00023015"/>
    </source>
</evidence>
<dbReference type="InterPro" id="IPR036388">
    <property type="entry name" value="WH-like_DNA-bd_sf"/>
</dbReference>
<evidence type="ECO:0000256" key="3">
    <source>
        <dbReference type="ARBA" id="ARBA00023125"/>
    </source>
</evidence>